<dbReference type="Proteomes" id="UP000004162">
    <property type="component" value="Unassembled WGS sequence"/>
</dbReference>
<comment type="caution">
    <text evidence="2">The sequence shown here is derived from an EMBL/GenBank/DDBJ whole genome shotgun (WGS) entry which is preliminary data.</text>
</comment>
<evidence type="ECO:0000313" key="2">
    <source>
        <dbReference type="EMBL" id="EAT59864.1"/>
    </source>
</evidence>
<dbReference type="EMBL" id="AASE01000002">
    <property type="protein sequence ID" value="EAT59864.1"/>
    <property type="molecule type" value="Genomic_DNA"/>
</dbReference>
<reference evidence="2 3" key="2">
    <citation type="submission" date="2006-07" db="EMBL/GenBank/DDBJ databases">
        <title>Sequencing of the draft genome and assembly of Chlorobium ferroxidans DSM 13031.</title>
        <authorList>
            <consortium name="US DOE Joint Genome Institute (JGI-PGF)"/>
            <person name="Copeland A."/>
            <person name="Lucas S."/>
            <person name="Lapidus A."/>
            <person name="Barry K."/>
            <person name="Glavina del Rio T."/>
            <person name="Dalin E."/>
            <person name="Tice H."/>
            <person name="Bruce D."/>
            <person name="Pitluck S."/>
            <person name="Richardson P."/>
        </authorList>
    </citation>
    <scope>NUCLEOTIDE SEQUENCE [LARGE SCALE GENOMIC DNA]</scope>
    <source>
        <strain evidence="2 3">DSM 13031</strain>
    </source>
</reference>
<sequence length="353" mass="40528">MTVYWLMLLVPLVAGISPWKAKGALPNLQWFLYGAFLILIIGLRHEVGGDWQSYFENYSGLQGISFPEAMTEGSISKDYGFEAIHWVSLNYLNGIYATNLFCAMIFVAGLLRVCKHMPIPWLALVVAIPYLVIVVATGYTRQASAIGFIMWGMIDLMQGRQARFYMMVVLGTLFHKTALFMLPVGFLYTNSLTNLKNLFFFILFFFIAFAGFMAEHIARLTYYYVEDTQGMESSGAVIRVTMNVASALVFLYFRKHWAERYSDRALWTIYSITSLVMFPLAFVVSTTVDRMALYFLPMQLVILSRVPIFITSVYNRTIFILCVLVLYIGALFVWLNFGQHSSHWLPYRNFLFL</sequence>
<dbReference type="RefSeq" id="WP_006365645.1">
    <property type="nucleotide sequence ID" value="NZ_AASE01000002.1"/>
</dbReference>
<dbReference type="InterPro" id="IPR049458">
    <property type="entry name" value="EpsG-like"/>
</dbReference>
<dbReference type="Pfam" id="PF14897">
    <property type="entry name" value="EpsG"/>
    <property type="match status" value="1"/>
</dbReference>
<feature type="transmembrane region" description="Helical" evidence="1">
    <location>
        <begin position="198"/>
        <end position="224"/>
    </location>
</feature>
<feature type="transmembrane region" description="Helical" evidence="1">
    <location>
        <begin position="121"/>
        <end position="142"/>
    </location>
</feature>
<reference evidence="2 3" key="1">
    <citation type="submission" date="2006-07" db="EMBL/GenBank/DDBJ databases">
        <title>Annotation of the draft genome assembly of Chlorobium ferroxidans DSM 13031.</title>
        <authorList>
            <consortium name="US DOE Joint Genome Institute (JGI-ORNL)"/>
            <person name="Larimer F."/>
            <person name="Land M."/>
            <person name="Hauser L."/>
        </authorList>
    </citation>
    <scope>NUCLEOTIDE SEQUENCE [LARGE SCALE GENOMIC DNA]</scope>
    <source>
        <strain evidence="2 3">DSM 13031</strain>
    </source>
</reference>
<feature type="transmembrane region" description="Helical" evidence="1">
    <location>
        <begin position="317"/>
        <end position="337"/>
    </location>
</feature>
<feature type="transmembrane region" description="Helical" evidence="1">
    <location>
        <begin position="265"/>
        <end position="285"/>
    </location>
</feature>
<organism evidence="2 3">
    <name type="scientific">Chlorobium ferrooxidans DSM 13031</name>
    <dbReference type="NCBI Taxonomy" id="377431"/>
    <lineage>
        <taxon>Bacteria</taxon>
        <taxon>Pseudomonadati</taxon>
        <taxon>Chlorobiota</taxon>
        <taxon>Chlorobiia</taxon>
        <taxon>Chlorobiales</taxon>
        <taxon>Chlorobiaceae</taxon>
        <taxon>Chlorobium/Pelodictyon group</taxon>
        <taxon>Chlorobium</taxon>
    </lineage>
</organism>
<keyword evidence="1" id="KW-0812">Transmembrane</keyword>
<proteinExistence type="predicted"/>
<evidence type="ECO:0000256" key="1">
    <source>
        <dbReference type="SAM" id="Phobius"/>
    </source>
</evidence>
<dbReference type="AlphaFoldDB" id="Q0YTV0"/>
<keyword evidence="1" id="KW-0472">Membrane</keyword>
<keyword evidence="3" id="KW-1185">Reference proteome</keyword>
<accession>Q0YTV0</accession>
<protein>
    <recommendedName>
        <fullName evidence="4">EpsG family protein</fullName>
    </recommendedName>
</protein>
<keyword evidence="1" id="KW-1133">Transmembrane helix</keyword>
<dbReference type="OrthoDB" id="5373240at2"/>
<feature type="transmembrane region" description="Helical" evidence="1">
    <location>
        <begin position="236"/>
        <end position="253"/>
    </location>
</feature>
<gene>
    <name evidence="2" type="ORF">CferDRAFT_1871</name>
</gene>
<feature type="transmembrane region" description="Helical" evidence="1">
    <location>
        <begin position="291"/>
        <end position="310"/>
    </location>
</feature>
<evidence type="ECO:0008006" key="4">
    <source>
        <dbReference type="Google" id="ProtNLM"/>
    </source>
</evidence>
<feature type="transmembrane region" description="Helical" evidence="1">
    <location>
        <begin position="95"/>
        <end position="114"/>
    </location>
</feature>
<feature type="transmembrane region" description="Helical" evidence="1">
    <location>
        <begin position="162"/>
        <end position="186"/>
    </location>
</feature>
<name>Q0YTV0_9CHLB</name>
<evidence type="ECO:0000313" key="3">
    <source>
        <dbReference type="Proteomes" id="UP000004162"/>
    </source>
</evidence>